<name>R7WQI5_9NOCA</name>
<comment type="caution">
    <text evidence="1">The sequence shown here is derived from an EMBL/GenBank/DDBJ whole genome shotgun (WGS) entry which is preliminary data.</text>
</comment>
<dbReference type="PATRIC" id="fig|1273125.3.peg.955"/>
<organism evidence="1 2">
    <name type="scientific">Rhodococcus rhodnii LMG 5362</name>
    <dbReference type="NCBI Taxonomy" id="1273125"/>
    <lineage>
        <taxon>Bacteria</taxon>
        <taxon>Bacillati</taxon>
        <taxon>Actinomycetota</taxon>
        <taxon>Actinomycetes</taxon>
        <taxon>Mycobacteriales</taxon>
        <taxon>Nocardiaceae</taxon>
        <taxon>Rhodococcus</taxon>
    </lineage>
</organism>
<reference evidence="1 2" key="1">
    <citation type="journal article" date="2013" name="Genome Announc.">
        <title>Draft Genome Sequence of Rhodococcus rhodnii Strain LMG5362, a Symbiont of Rhodnius prolixus (Hemiptera, Reduviidae, Triatominae), the Principle Vector of Trypanosoma cruzi.</title>
        <authorList>
            <person name="Pachebat J.A."/>
            <person name="van Keulen G."/>
            <person name="Whitten M.M."/>
            <person name="Girdwood S."/>
            <person name="Del Sol R."/>
            <person name="Dyson P.J."/>
            <person name="Facey P.D."/>
        </authorList>
    </citation>
    <scope>NUCLEOTIDE SEQUENCE [LARGE SCALE GENOMIC DNA]</scope>
    <source>
        <strain evidence="1 2">LMG 5362</strain>
    </source>
</reference>
<gene>
    <name evidence="1" type="ORF">Rrhod_0992</name>
</gene>
<dbReference type="EMBL" id="APMY01000031">
    <property type="protein sequence ID" value="EOM77582.1"/>
    <property type="molecule type" value="Genomic_DNA"/>
</dbReference>
<dbReference type="AlphaFoldDB" id="R7WQI5"/>
<accession>R7WQI5</accession>
<evidence type="ECO:0000313" key="2">
    <source>
        <dbReference type="Proteomes" id="UP000013525"/>
    </source>
</evidence>
<proteinExistence type="predicted"/>
<dbReference type="Proteomes" id="UP000013525">
    <property type="component" value="Unassembled WGS sequence"/>
</dbReference>
<sequence length="62" mass="7046">MRRPHPDTSCRRPTRAASAPIRNLRLGASVSGQLRGITFPCGVWISRRIRDPLGQQKRRKLP</sequence>
<protein>
    <submittedName>
        <fullName evidence="1">Uncharacterized protein</fullName>
    </submittedName>
</protein>
<keyword evidence="2" id="KW-1185">Reference proteome</keyword>
<evidence type="ECO:0000313" key="1">
    <source>
        <dbReference type="EMBL" id="EOM77582.1"/>
    </source>
</evidence>